<dbReference type="GO" id="GO:0016853">
    <property type="term" value="F:isomerase activity"/>
    <property type="evidence" value="ECO:0007669"/>
    <property type="project" value="UniProtKB-KW"/>
</dbReference>
<organism evidence="3 4">
    <name type="scientific">Planomicrobium soli</name>
    <dbReference type="NCBI Taxonomy" id="1176648"/>
    <lineage>
        <taxon>Bacteria</taxon>
        <taxon>Bacillati</taxon>
        <taxon>Bacillota</taxon>
        <taxon>Bacilli</taxon>
        <taxon>Bacillales</taxon>
        <taxon>Caryophanaceae</taxon>
        <taxon>Planomicrobium</taxon>
    </lineage>
</organism>
<keyword evidence="1 3" id="KW-0413">Isomerase</keyword>
<keyword evidence="4" id="KW-1185">Reference proteome</keyword>
<reference evidence="3 4" key="1">
    <citation type="submission" date="2018-03" db="EMBL/GenBank/DDBJ databases">
        <title>Genomic Encyclopedia of Type Strains, Phase III (KMG-III): the genomes of soil and plant-associated and newly described type strains.</title>
        <authorList>
            <person name="Whitman W."/>
        </authorList>
    </citation>
    <scope>NUCLEOTIDE SEQUENCE [LARGE SCALE GENOMIC DNA]</scope>
    <source>
        <strain evidence="3 4">CGMCC 1.12259</strain>
    </source>
</reference>
<dbReference type="OrthoDB" id="9814946at2"/>
<accession>A0A2P8GQL8</accession>
<dbReference type="PANTHER" id="PTHR43489:SF7">
    <property type="entry name" value="3-DEHYDRO-D-GULOSIDE 4-EPIMERASE-RELATED"/>
    <property type="match status" value="1"/>
</dbReference>
<dbReference type="Gene3D" id="3.20.20.150">
    <property type="entry name" value="Divalent-metal-dependent TIM barrel enzymes"/>
    <property type="match status" value="1"/>
</dbReference>
<dbReference type="InterPro" id="IPR036237">
    <property type="entry name" value="Xyl_isomerase-like_sf"/>
</dbReference>
<sequence>MKLGTQNQTFFPDAIQEKFRFIKEMGFDGFEIDGKLLVDNIEEVKRAIAETGLPVATACGGYEGWIGDFDEEKRQKGLKEIKAILEALQQVGGTGIVVPAAWGIFSRHLPPAASPRSEEGDRETVTDSLAHLDAAAKETGTVVYLEPLNRYEDHMINTVAEARRYIEDNGFQHVQVIADFYHMNIEEGDLAKTLHDHRDVIGHIHLADNHRLQPGSGSLDFKGLFEGLRNDGYRNYLTFECGVKGENPEQQYRDSVVFLKKALT</sequence>
<evidence type="ECO:0000256" key="1">
    <source>
        <dbReference type="ARBA" id="ARBA00023235"/>
    </source>
</evidence>
<name>A0A2P8GQL8_9BACL</name>
<dbReference type="Pfam" id="PF01261">
    <property type="entry name" value="AP_endonuc_2"/>
    <property type="match status" value="1"/>
</dbReference>
<dbReference type="PANTHER" id="PTHR43489">
    <property type="entry name" value="ISOMERASE"/>
    <property type="match status" value="1"/>
</dbReference>
<dbReference type="InterPro" id="IPR013022">
    <property type="entry name" value="Xyl_isomerase-like_TIM-brl"/>
</dbReference>
<dbReference type="RefSeq" id="WP_106533632.1">
    <property type="nucleotide sequence ID" value="NZ_PYAT01000007.1"/>
</dbReference>
<evidence type="ECO:0000313" key="4">
    <source>
        <dbReference type="Proteomes" id="UP000242682"/>
    </source>
</evidence>
<proteinExistence type="predicted"/>
<evidence type="ECO:0000259" key="2">
    <source>
        <dbReference type="Pfam" id="PF01261"/>
    </source>
</evidence>
<dbReference type="InterPro" id="IPR050417">
    <property type="entry name" value="Sugar_Epim/Isomerase"/>
</dbReference>
<gene>
    <name evidence="3" type="ORF">B0H99_10781</name>
</gene>
<feature type="domain" description="Xylose isomerase-like TIM barrel" evidence="2">
    <location>
        <begin position="19"/>
        <end position="261"/>
    </location>
</feature>
<protein>
    <submittedName>
        <fullName evidence="3">Sugar phosphate isomerase/epimerase</fullName>
    </submittedName>
</protein>
<comment type="caution">
    <text evidence="3">The sequence shown here is derived from an EMBL/GenBank/DDBJ whole genome shotgun (WGS) entry which is preliminary data.</text>
</comment>
<dbReference type="SUPFAM" id="SSF51658">
    <property type="entry name" value="Xylose isomerase-like"/>
    <property type="match status" value="1"/>
</dbReference>
<dbReference type="Proteomes" id="UP000242682">
    <property type="component" value="Unassembled WGS sequence"/>
</dbReference>
<evidence type="ECO:0000313" key="3">
    <source>
        <dbReference type="EMBL" id="PSL36260.1"/>
    </source>
</evidence>
<dbReference type="AlphaFoldDB" id="A0A2P8GQL8"/>
<dbReference type="EMBL" id="PYAT01000007">
    <property type="protein sequence ID" value="PSL36260.1"/>
    <property type="molecule type" value="Genomic_DNA"/>
</dbReference>